<feature type="domain" description="DNA binding protein Tfx C-terminal" evidence="1">
    <location>
        <begin position="83"/>
        <end position="165"/>
    </location>
</feature>
<protein>
    <submittedName>
        <fullName evidence="2">Tfx family DNA-binding protein</fullName>
    </submittedName>
</protein>
<dbReference type="InterPro" id="IPR036657">
    <property type="entry name" value="Tfx_DNA-bd_sf_arc"/>
</dbReference>
<dbReference type="InterPro" id="IPR029291">
    <property type="entry name" value="Tfx_C"/>
</dbReference>
<dbReference type="RefSeq" id="WP_159762343.1">
    <property type="nucleotide sequence ID" value="NZ_WUUT01000001.1"/>
</dbReference>
<dbReference type="GO" id="GO:0003677">
    <property type="term" value="F:DNA binding"/>
    <property type="evidence" value="ECO:0007669"/>
    <property type="project" value="UniProtKB-KW"/>
</dbReference>
<proteinExistence type="predicted"/>
<organism evidence="2 3">
    <name type="scientific">Halovenus carboxidivorans</name>
    <dbReference type="NCBI Taxonomy" id="2692199"/>
    <lineage>
        <taxon>Archaea</taxon>
        <taxon>Methanobacteriati</taxon>
        <taxon>Methanobacteriota</taxon>
        <taxon>Stenosarchaea group</taxon>
        <taxon>Halobacteria</taxon>
        <taxon>Halobacteriales</taxon>
        <taxon>Haloarculaceae</taxon>
        <taxon>Halovenus</taxon>
    </lineage>
</organism>
<gene>
    <name evidence="2" type="ORF">GRX03_01005</name>
</gene>
<dbReference type="AlphaFoldDB" id="A0A6B0TAI0"/>
<accession>A0A6B0TAI0</accession>
<reference evidence="2 3" key="1">
    <citation type="submission" date="2019-12" db="EMBL/GenBank/DDBJ databases">
        <title>Isolation and characterization of three novel carbon monoxide-oxidizing members of Halobacteria from salione crusts and soils.</title>
        <authorList>
            <person name="Myers M.R."/>
            <person name="King G.M."/>
        </authorList>
    </citation>
    <scope>NUCLEOTIDE SEQUENCE [LARGE SCALE GENOMIC DNA]</scope>
    <source>
        <strain evidence="2 3">WSH3</strain>
    </source>
</reference>
<evidence type="ECO:0000313" key="3">
    <source>
        <dbReference type="Proteomes" id="UP000466535"/>
    </source>
</evidence>
<dbReference type="Gene3D" id="3.30.1190.10">
    <property type="entry name" value="DNA-binding protein Tfx superfamily, archaea"/>
    <property type="match status" value="1"/>
</dbReference>
<comment type="caution">
    <text evidence="2">The sequence shown here is derived from an EMBL/GenBank/DDBJ whole genome shotgun (WGS) entry which is preliminary data.</text>
</comment>
<dbReference type="EMBL" id="WUUT01000001">
    <property type="protein sequence ID" value="MXR50189.1"/>
    <property type="molecule type" value="Genomic_DNA"/>
</dbReference>
<sequence length="168" mass="18532">MGDEPDDDGGTGGTDLRNQQDAAELLEEIGFEEERTLLTRRQAEVLVMREHGLRQADIADRLGTTRENITGIENRARENVEKARETVEFSELLSAPVRVEIPAGTDLYETPDLVFDACDDADITVTHNAPELMKRISDAAGSAVDGRQIRTTLSVNVTSDGRVRVRKP</sequence>
<dbReference type="NCBIfam" id="TIGR00721">
    <property type="entry name" value="tfx"/>
    <property type="match status" value="1"/>
</dbReference>
<evidence type="ECO:0000313" key="2">
    <source>
        <dbReference type="EMBL" id="MXR50189.1"/>
    </source>
</evidence>
<evidence type="ECO:0000259" key="1">
    <source>
        <dbReference type="Pfam" id="PF14601"/>
    </source>
</evidence>
<keyword evidence="2" id="KW-0238">DNA-binding</keyword>
<keyword evidence="3" id="KW-1185">Reference proteome</keyword>
<dbReference type="SUPFAM" id="SSF89915">
    <property type="entry name" value="DNA-binding protein Tfx"/>
    <property type="match status" value="1"/>
</dbReference>
<dbReference type="OrthoDB" id="17771at2157"/>
<dbReference type="InterPro" id="IPR004645">
    <property type="entry name" value="Tfx_DNA-bd_arc"/>
</dbReference>
<dbReference type="Proteomes" id="UP000466535">
    <property type="component" value="Unassembled WGS sequence"/>
</dbReference>
<name>A0A6B0TAI0_9EURY</name>
<dbReference type="Pfam" id="PF14601">
    <property type="entry name" value="TFX_C"/>
    <property type="match status" value="1"/>
</dbReference>